<evidence type="ECO:0000313" key="2">
    <source>
        <dbReference type="Proteomes" id="UP000887565"/>
    </source>
</evidence>
<reference evidence="3" key="1">
    <citation type="submission" date="2022-11" db="UniProtKB">
        <authorList>
            <consortium name="WormBaseParasite"/>
        </authorList>
    </citation>
    <scope>IDENTIFICATION</scope>
</reference>
<feature type="region of interest" description="Disordered" evidence="1">
    <location>
        <begin position="23"/>
        <end position="62"/>
    </location>
</feature>
<feature type="compositionally biased region" description="Basic residues" evidence="1">
    <location>
        <begin position="33"/>
        <end position="51"/>
    </location>
</feature>
<evidence type="ECO:0000313" key="3">
    <source>
        <dbReference type="WBParaSite" id="nRc.2.0.1.t43888-RA"/>
    </source>
</evidence>
<dbReference type="WBParaSite" id="nRc.2.0.1.t43888-RA">
    <property type="protein sequence ID" value="nRc.2.0.1.t43888-RA"/>
    <property type="gene ID" value="nRc.2.0.1.g43888"/>
</dbReference>
<organism evidence="2 3">
    <name type="scientific">Romanomermis culicivorax</name>
    <name type="common">Nematode worm</name>
    <dbReference type="NCBI Taxonomy" id="13658"/>
    <lineage>
        <taxon>Eukaryota</taxon>
        <taxon>Metazoa</taxon>
        <taxon>Ecdysozoa</taxon>
        <taxon>Nematoda</taxon>
        <taxon>Enoplea</taxon>
        <taxon>Dorylaimia</taxon>
        <taxon>Mermithida</taxon>
        <taxon>Mermithoidea</taxon>
        <taxon>Mermithidae</taxon>
        <taxon>Romanomermis</taxon>
    </lineage>
</organism>
<protein>
    <submittedName>
        <fullName evidence="3">Uncharacterized protein</fullName>
    </submittedName>
</protein>
<proteinExistence type="predicted"/>
<dbReference type="AlphaFoldDB" id="A0A915L2A4"/>
<accession>A0A915L2A4</accession>
<sequence>MPGHPNHGVATFLGPVAMLAAVRDSRKSTLPRGKGKTKKERKREKERKKKGKREERKRNRVSRCRPIVFMEQPKYTPLGPYAASKETVILGMLK</sequence>
<evidence type="ECO:0000256" key="1">
    <source>
        <dbReference type="SAM" id="MobiDB-lite"/>
    </source>
</evidence>
<name>A0A915L2A4_ROMCU</name>
<keyword evidence="2" id="KW-1185">Reference proteome</keyword>
<dbReference type="Proteomes" id="UP000887565">
    <property type="component" value="Unplaced"/>
</dbReference>